<evidence type="ECO:0000313" key="2">
    <source>
        <dbReference type="EMBL" id="SEH60148.1"/>
    </source>
</evidence>
<dbReference type="EMBL" id="LT629971">
    <property type="protein sequence ID" value="SEH60148.1"/>
    <property type="molecule type" value="Genomic_DNA"/>
</dbReference>
<dbReference type="AlphaFoldDB" id="A0A1H6JD74"/>
<dbReference type="Proteomes" id="UP000182915">
    <property type="component" value="Chromosome I"/>
</dbReference>
<sequence length="53" mass="5438">MPTGKGIYDDDDADERAKKKAQRTGPTDEGGDGGMATRENAPDVAESGGEPTA</sequence>
<feature type="region of interest" description="Disordered" evidence="1">
    <location>
        <begin position="1"/>
        <end position="53"/>
    </location>
</feature>
<protein>
    <submittedName>
        <fullName evidence="2">Uncharacterized protein</fullName>
    </submittedName>
</protein>
<evidence type="ECO:0000313" key="3">
    <source>
        <dbReference type="Proteomes" id="UP000182915"/>
    </source>
</evidence>
<organism evidence="2 3">
    <name type="scientific">Mycolicibacterium rutilum</name>
    <name type="common">Mycobacterium rutilum</name>
    <dbReference type="NCBI Taxonomy" id="370526"/>
    <lineage>
        <taxon>Bacteria</taxon>
        <taxon>Bacillati</taxon>
        <taxon>Actinomycetota</taxon>
        <taxon>Actinomycetes</taxon>
        <taxon>Mycobacteriales</taxon>
        <taxon>Mycobacteriaceae</taxon>
        <taxon>Mycolicibacterium</taxon>
    </lineage>
</organism>
<reference evidence="3" key="1">
    <citation type="submission" date="2016-10" db="EMBL/GenBank/DDBJ databases">
        <authorList>
            <person name="Varghese N."/>
            <person name="Submissions S."/>
        </authorList>
    </citation>
    <scope>NUCLEOTIDE SEQUENCE [LARGE SCALE GENOMIC DNA]</scope>
    <source>
        <strain evidence="3">DSM 45405</strain>
    </source>
</reference>
<proteinExistence type="predicted"/>
<dbReference type="STRING" id="370526.SAMN04489835_1894"/>
<name>A0A1H6JD74_MYCRU</name>
<dbReference type="RefSeq" id="WP_173839591.1">
    <property type="nucleotide sequence ID" value="NZ_LT629971.1"/>
</dbReference>
<accession>A0A1H6JD74</accession>
<evidence type="ECO:0000256" key="1">
    <source>
        <dbReference type="SAM" id="MobiDB-lite"/>
    </source>
</evidence>
<keyword evidence="3" id="KW-1185">Reference proteome</keyword>
<gene>
    <name evidence="2" type="ORF">SAMN04489835_1894</name>
</gene>